<organism evidence="6 7">
    <name type="scientific">Fistulifera solaris</name>
    <name type="common">Oleaginous diatom</name>
    <dbReference type="NCBI Taxonomy" id="1519565"/>
    <lineage>
        <taxon>Eukaryota</taxon>
        <taxon>Sar</taxon>
        <taxon>Stramenopiles</taxon>
        <taxon>Ochrophyta</taxon>
        <taxon>Bacillariophyta</taxon>
        <taxon>Bacillariophyceae</taxon>
        <taxon>Bacillariophycidae</taxon>
        <taxon>Naviculales</taxon>
        <taxon>Naviculaceae</taxon>
        <taxon>Fistulifera</taxon>
    </lineage>
</organism>
<feature type="repeat" description="WD" evidence="5">
    <location>
        <begin position="43"/>
        <end position="84"/>
    </location>
</feature>
<evidence type="ECO:0000313" key="6">
    <source>
        <dbReference type="EMBL" id="GAX17226.1"/>
    </source>
</evidence>
<dbReference type="InParanoid" id="A0A1Z5JTM6"/>
<sequence length="340" mass="37650">MEGPAFEATPPHKKLRGSNGAIVVHTEAPEIRSSSLPSSTLLLTGHTGSVYALQYSPNGQTLCSTSFDMNCLLWNHQSNEDIHESYHNYNVLSGHKNAVLDCHWCDDETIVTCSADKTVQLWDANTATRLRKWQQHTGIVNACDTASEQTVVSASDDGLCLWWDRRQKSAIGELMSDYPVTAVAADALHVYAAGMENMIYCWDLRQQAKVYGMKGHTDLITCLALHPEGTHLLSNSMDHSLRSWDIRPFVAGKNRHCKTFVGHKHNAEKGLLKCSWSRDGSMVTAGSADKMVHIWDEFSTEELYLLPGHKGCVNTVVFHPHENVIASGASDKQIFVGELS</sequence>
<keyword evidence="4" id="KW-0508">mRNA splicing</keyword>
<dbReference type="InterPro" id="IPR052234">
    <property type="entry name" value="U5_snRNP_Component"/>
</dbReference>
<dbReference type="GO" id="GO:0071013">
    <property type="term" value="C:catalytic step 2 spliceosome"/>
    <property type="evidence" value="ECO:0007669"/>
    <property type="project" value="TreeGrafter"/>
</dbReference>
<evidence type="ECO:0000256" key="5">
    <source>
        <dbReference type="PROSITE-ProRule" id="PRU00221"/>
    </source>
</evidence>
<comment type="caution">
    <text evidence="6">The sequence shown here is derived from an EMBL/GenBank/DDBJ whole genome shotgun (WGS) entry which is preliminary data.</text>
</comment>
<dbReference type="CDD" id="cd00200">
    <property type="entry name" value="WD40"/>
    <property type="match status" value="1"/>
</dbReference>
<dbReference type="EMBL" id="BDSP01000114">
    <property type="protein sequence ID" value="GAX17226.1"/>
    <property type="molecule type" value="Genomic_DNA"/>
</dbReference>
<dbReference type="SUPFAM" id="SSF50978">
    <property type="entry name" value="WD40 repeat-like"/>
    <property type="match status" value="1"/>
</dbReference>
<dbReference type="OrthoDB" id="1068471at2759"/>
<proteinExistence type="predicted"/>
<dbReference type="PANTHER" id="PTHR44006:SF1">
    <property type="entry name" value="U5 SMALL NUCLEAR RIBONUCLEOPROTEIN 40 KDA PROTEIN"/>
    <property type="match status" value="1"/>
</dbReference>
<dbReference type="PROSITE" id="PS50294">
    <property type="entry name" value="WD_REPEATS_REGION"/>
    <property type="match status" value="4"/>
</dbReference>
<keyword evidence="1 5" id="KW-0853">WD repeat</keyword>
<name>A0A1Z5JTM6_FISSO</name>
<evidence type="ECO:0000256" key="2">
    <source>
        <dbReference type="ARBA" id="ARBA00022664"/>
    </source>
</evidence>
<protein>
    <submittedName>
        <fullName evidence="6">Prp8 binding protein</fullName>
    </submittedName>
</protein>
<keyword evidence="7" id="KW-1185">Reference proteome</keyword>
<dbReference type="InterPro" id="IPR015943">
    <property type="entry name" value="WD40/YVTN_repeat-like_dom_sf"/>
</dbReference>
<feature type="repeat" description="WD" evidence="5">
    <location>
        <begin position="92"/>
        <end position="132"/>
    </location>
</feature>
<dbReference type="InterPro" id="IPR001680">
    <property type="entry name" value="WD40_rpt"/>
</dbReference>
<dbReference type="PROSITE" id="PS00678">
    <property type="entry name" value="WD_REPEATS_1"/>
    <property type="match status" value="1"/>
</dbReference>
<dbReference type="PANTHER" id="PTHR44006">
    <property type="entry name" value="U5 SMALL NUCLEAR RIBONUCLEOPROTEIN 40 KDA PROTEIN"/>
    <property type="match status" value="1"/>
</dbReference>
<evidence type="ECO:0000256" key="4">
    <source>
        <dbReference type="ARBA" id="ARBA00023187"/>
    </source>
</evidence>
<evidence type="ECO:0000256" key="3">
    <source>
        <dbReference type="ARBA" id="ARBA00022737"/>
    </source>
</evidence>
<feature type="repeat" description="WD" evidence="5">
    <location>
        <begin position="213"/>
        <end position="247"/>
    </location>
</feature>
<dbReference type="Pfam" id="PF00400">
    <property type="entry name" value="WD40"/>
    <property type="match status" value="6"/>
</dbReference>
<dbReference type="PRINTS" id="PR00320">
    <property type="entry name" value="GPROTEINBRPT"/>
</dbReference>
<dbReference type="PROSITE" id="PS50082">
    <property type="entry name" value="WD_REPEATS_2"/>
    <property type="match status" value="5"/>
</dbReference>
<dbReference type="InterPro" id="IPR020472">
    <property type="entry name" value="WD40_PAC1"/>
</dbReference>
<reference evidence="6 7" key="1">
    <citation type="journal article" date="2015" name="Plant Cell">
        <title>Oil accumulation by the oleaginous diatom Fistulifera solaris as revealed by the genome and transcriptome.</title>
        <authorList>
            <person name="Tanaka T."/>
            <person name="Maeda Y."/>
            <person name="Veluchamy A."/>
            <person name="Tanaka M."/>
            <person name="Abida H."/>
            <person name="Marechal E."/>
            <person name="Bowler C."/>
            <person name="Muto M."/>
            <person name="Sunaga Y."/>
            <person name="Tanaka M."/>
            <person name="Yoshino T."/>
            <person name="Taniguchi T."/>
            <person name="Fukuda Y."/>
            <person name="Nemoto M."/>
            <person name="Matsumoto M."/>
            <person name="Wong P.S."/>
            <person name="Aburatani S."/>
            <person name="Fujibuchi W."/>
        </authorList>
    </citation>
    <scope>NUCLEOTIDE SEQUENCE [LARGE SCALE GENOMIC DNA]</scope>
    <source>
        <strain evidence="6 7">JPCC DA0580</strain>
    </source>
</reference>
<keyword evidence="2" id="KW-0507">mRNA processing</keyword>
<dbReference type="GO" id="GO:0008380">
    <property type="term" value="P:RNA splicing"/>
    <property type="evidence" value="ECO:0007669"/>
    <property type="project" value="UniProtKB-KW"/>
</dbReference>
<dbReference type="Gene3D" id="2.130.10.10">
    <property type="entry name" value="YVTN repeat-like/Quinoprotein amine dehydrogenase"/>
    <property type="match status" value="1"/>
</dbReference>
<dbReference type="GO" id="GO:0006397">
    <property type="term" value="P:mRNA processing"/>
    <property type="evidence" value="ECO:0007669"/>
    <property type="project" value="UniProtKB-KW"/>
</dbReference>
<dbReference type="AlphaFoldDB" id="A0A1Z5JTM6"/>
<accession>A0A1Z5JTM6</accession>
<dbReference type="SMART" id="SM00320">
    <property type="entry name" value="WD40"/>
    <property type="match status" value="7"/>
</dbReference>
<dbReference type="FunCoup" id="A0A1Z5JTM6">
    <property type="interactions" value="1108"/>
</dbReference>
<feature type="repeat" description="WD" evidence="5">
    <location>
        <begin position="275"/>
        <end position="296"/>
    </location>
</feature>
<dbReference type="Proteomes" id="UP000198406">
    <property type="component" value="Unassembled WGS sequence"/>
</dbReference>
<keyword evidence="3" id="KW-0677">Repeat</keyword>
<evidence type="ECO:0000313" key="7">
    <source>
        <dbReference type="Proteomes" id="UP000198406"/>
    </source>
</evidence>
<dbReference type="InterPro" id="IPR036322">
    <property type="entry name" value="WD40_repeat_dom_sf"/>
</dbReference>
<feature type="repeat" description="WD" evidence="5">
    <location>
        <begin position="306"/>
        <end position="340"/>
    </location>
</feature>
<dbReference type="InterPro" id="IPR019775">
    <property type="entry name" value="WD40_repeat_CS"/>
</dbReference>
<dbReference type="GO" id="GO:0003723">
    <property type="term" value="F:RNA binding"/>
    <property type="evidence" value="ECO:0007669"/>
    <property type="project" value="TreeGrafter"/>
</dbReference>
<gene>
    <name evidence="6" type="ORF">FisN_10Lh080</name>
</gene>
<evidence type="ECO:0000256" key="1">
    <source>
        <dbReference type="ARBA" id="ARBA00022574"/>
    </source>
</evidence>